<protein>
    <recommendedName>
        <fullName evidence="3">Reverse transcriptase domain-containing protein</fullName>
    </recommendedName>
</protein>
<reference evidence="2" key="1">
    <citation type="journal article" date="2019" name="Sci. Rep.">
        <title>Draft genome of Tanacetum cinerariifolium, the natural source of mosquito coil.</title>
        <authorList>
            <person name="Yamashiro T."/>
            <person name="Shiraishi A."/>
            <person name="Satake H."/>
            <person name="Nakayama K."/>
        </authorList>
    </citation>
    <scope>NUCLEOTIDE SEQUENCE</scope>
</reference>
<feature type="compositionally biased region" description="Polar residues" evidence="1">
    <location>
        <begin position="99"/>
        <end position="111"/>
    </location>
</feature>
<comment type="caution">
    <text evidence="2">The sequence shown here is derived from an EMBL/GenBank/DDBJ whole genome shotgun (WGS) entry which is preliminary data.</text>
</comment>
<feature type="region of interest" description="Disordered" evidence="1">
    <location>
        <begin position="79"/>
        <end position="159"/>
    </location>
</feature>
<name>A0A6L2NIU5_TANCI</name>
<dbReference type="EMBL" id="BKCJ010009223">
    <property type="protein sequence ID" value="GEU85980.1"/>
    <property type="molecule type" value="Genomic_DNA"/>
</dbReference>
<feature type="compositionally biased region" description="Polar residues" evidence="1">
    <location>
        <begin position="178"/>
        <end position="189"/>
    </location>
</feature>
<feature type="compositionally biased region" description="Basic residues" evidence="1">
    <location>
        <begin position="144"/>
        <end position="157"/>
    </location>
</feature>
<dbReference type="AlphaFoldDB" id="A0A6L2NIU5"/>
<feature type="region of interest" description="Disordered" evidence="1">
    <location>
        <begin position="315"/>
        <end position="352"/>
    </location>
</feature>
<organism evidence="2">
    <name type="scientific">Tanacetum cinerariifolium</name>
    <name type="common">Dalmatian daisy</name>
    <name type="synonym">Chrysanthemum cinerariifolium</name>
    <dbReference type="NCBI Taxonomy" id="118510"/>
    <lineage>
        <taxon>Eukaryota</taxon>
        <taxon>Viridiplantae</taxon>
        <taxon>Streptophyta</taxon>
        <taxon>Embryophyta</taxon>
        <taxon>Tracheophyta</taxon>
        <taxon>Spermatophyta</taxon>
        <taxon>Magnoliopsida</taxon>
        <taxon>eudicotyledons</taxon>
        <taxon>Gunneridae</taxon>
        <taxon>Pentapetalae</taxon>
        <taxon>asterids</taxon>
        <taxon>campanulids</taxon>
        <taxon>Asterales</taxon>
        <taxon>Asteraceae</taxon>
        <taxon>Asteroideae</taxon>
        <taxon>Anthemideae</taxon>
        <taxon>Anthemidinae</taxon>
        <taxon>Tanacetum</taxon>
    </lineage>
</organism>
<gene>
    <name evidence="2" type="ORF">Tci_057958</name>
</gene>
<proteinExistence type="predicted"/>
<accession>A0A6L2NIU5</accession>
<evidence type="ECO:0008006" key="3">
    <source>
        <dbReference type="Google" id="ProtNLM"/>
    </source>
</evidence>
<feature type="region of interest" description="Disordered" evidence="1">
    <location>
        <begin position="177"/>
        <end position="197"/>
    </location>
</feature>
<evidence type="ECO:0000313" key="2">
    <source>
        <dbReference type="EMBL" id="GEU85980.1"/>
    </source>
</evidence>
<feature type="compositionally biased region" description="Basic and acidic residues" evidence="1">
    <location>
        <begin position="332"/>
        <end position="352"/>
    </location>
</feature>
<sequence>MDKIRRDKRKEVHARLDFEENLRKSRRVRDDSQNSSARTLRYRNPSKRPKIWDRLKYNDEDVFDRLGHRRQSAFDRLINTYSPTKIGPNEGNSRDRSQSRGCSPRRNSSSRDCPRNRNRPRGIEELYSNTRSSYKTGDRDRYHARNRNRSYSKKRGRGANPRYLACRRAALAMGDIGKQSQKGASQQMKKTCPYPRPARIDPKDHLKIFQAAAQVEHWAMPTWCHIFNSALIGAARVWFDELPPESIGGDEETIEEFMEHFKIETERIKGAPECMRISGFMHRVNNPELTKRLNERVPKTVEEMITTTTDFIRGETTVASKKKVHTPWKSQDQSKRHTSEQRSDFRNQPKDG</sequence>
<evidence type="ECO:0000256" key="1">
    <source>
        <dbReference type="SAM" id="MobiDB-lite"/>
    </source>
</evidence>